<dbReference type="OrthoDB" id="4823114at2"/>
<gene>
    <name evidence="1" type="ORF">FTX54_001670</name>
</gene>
<organism evidence="1 2">
    <name type="scientific">Alkalicoccus halolimnae</name>
    <dbReference type="NCBI Taxonomy" id="1667239"/>
    <lineage>
        <taxon>Bacteria</taxon>
        <taxon>Bacillati</taxon>
        <taxon>Bacillota</taxon>
        <taxon>Bacilli</taxon>
        <taxon>Bacillales</taxon>
        <taxon>Bacillaceae</taxon>
        <taxon>Alkalicoccus</taxon>
    </lineage>
</organism>
<name>A0A5C7FF76_9BACI</name>
<sequence>MNDTVLQPFSITYTPMHKLALVNFEKNPDEYYMGLELQYLNDKEYGGGYRIIAYRRDQYVDVYDDLTLVNPDAETFNVAGKGLKHYRQMPIQGTVFTKKKGNAHIAFKFTDLYGRRIKVNIKEKSTRSSKGLTLLAPVGTSSEKPTYLPLFFLYDFDFIRRPLTAVEVKIAGKTIELDPFPFPMPKEGQRRYYTRFTLDSLIVEFAWSERRRLEVCEVDEGGIVRQNAFHYTYKDKRLTKIDLQKSRHPLQIHFFEGLPDLQALPEGEREAGTFRIRAEEKAGEIRGSWSASREGNLLRLELEPKEGWIPVPDTFLTKFVFNKKSLFRSWVKTYHYIQEIDMQTFDSVSWWERKKTEI</sequence>
<evidence type="ECO:0000313" key="2">
    <source>
        <dbReference type="Proteomes" id="UP000321816"/>
    </source>
</evidence>
<dbReference type="RefSeq" id="WP_147804193.1">
    <property type="nucleotide sequence ID" value="NZ_CP144914.1"/>
</dbReference>
<dbReference type="KEGG" id="ahal:FTX54_001670"/>
<dbReference type="EMBL" id="CP144914">
    <property type="protein sequence ID" value="WWD80303.1"/>
    <property type="molecule type" value="Genomic_DNA"/>
</dbReference>
<dbReference type="Proteomes" id="UP000321816">
    <property type="component" value="Chromosome"/>
</dbReference>
<reference evidence="1 2" key="1">
    <citation type="submission" date="2024-01" db="EMBL/GenBank/DDBJ databases">
        <title>Complete Genome Sequence of Alkalicoccus halolimnae BZ-SZ-XJ29T, a Moderately Halophilic Bacterium Isolated from a Salt Lake.</title>
        <authorList>
            <person name="Zhao B."/>
        </authorList>
    </citation>
    <scope>NUCLEOTIDE SEQUENCE [LARGE SCALE GENOMIC DNA]</scope>
    <source>
        <strain evidence="1 2">BZ-SZ-XJ29</strain>
    </source>
</reference>
<protein>
    <submittedName>
        <fullName evidence="1">Uncharacterized protein</fullName>
    </submittedName>
</protein>
<keyword evidence="2" id="KW-1185">Reference proteome</keyword>
<accession>A0A5C7FF76</accession>
<proteinExistence type="predicted"/>
<evidence type="ECO:0000313" key="1">
    <source>
        <dbReference type="EMBL" id="WWD80303.1"/>
    </source>
</evidence>
<dbReference type="AlphaFoldDB" id="A0A5C7FF76"/>